<evidence type="ECO:0000259" key="7">
    <source>
        <dbReference type="Pfam" id="PF02911"/>
    </source>
</evidence>
<keyword evidence="4 5" id="KW-0648">Protein biosynthesis</keyword>
<dbReference type="NCBIfam" id="TIGR00460">
    <property type="entry name" value="fmt"/>
    <property type="match status" value="1"/>
</dbReference>
<dbReference type="CDD" id="cd08646">
    <property type="entry name" value="FMT_core_Met-tRNA-FMT_N"/>
    <property type="match status" value="1"/>
</dbReference>
<evidence type="ECO:0000259" key="6">
    <source>
        <dbReference type="Pfam" id="PF00551"/>
    </source>
</evidence>
<dbReference type="EC" id="2.1.2.9" evidence="2 5"/>
<dbReference type="InterPro" id="IPR002376">
    <property type="entry name" value="Formyl_transf_N"/>
</dbReference>
<dbReference type="Gene3D" id="3.40.50.12230">
    <property type="match status" value="1"/>
</dbReference>
<evidence type="ECO:0000256" key="1">
    <source>
        <dbReference type="ARBA" id="ARBA00010699"/>
    </source>
</evidence>
<dbReference type="EMBL" id="FNOP01000018">
    <property type="protein sequence ID" value="SDX24778.1"/>
    <property type="molecule type" value="Genomic_DNA"/>
</dbReference>
<dbReference type="InterPro" id="IPR011034">
    <property type="entry name" value="Formyl_transferase-like_C_sf"/>
</dbReference>
<dbReference type="InterPro" id="IPR036477">
    <property type="entry name" value="Formyl_transf_N_sf"/>
</dbReference>
<comment type="caution">
    <text evidence="8">The sequence shown here is derived from an EMBL/GenBank/DDBJ whole genome shotgun (WGS) entry which is preliminary data.</text>
</comment>
<dbReference type="Pfam" id="PF02911">
    <property type="entry name" value="Formyl_trans_C"/>
    <property type="match status" value="1"/>
</dbReference>
<dbReference type="AlphaFoldDB" id="A0A1H3A636"/>
<dbReference type="GO" id="GO:0004479">
    <property type="term" value="F:methionyl-tRNA formyltransferase activity"/>
    <property type="evidence" value="ECO:0007669"/>
    <property type="project" value="UniProtKB-UniRule"/>
</dbReference>
<dbReference type="PANTHER" id="PTHR11138">
    <property type="entry name" value="METHIONYL-TRNA FORMYLTRANSFERASE"/>
    <property type="match status" value="1"/>
</dbReference>
<evidence type="ECO:0000256" key="4">
    <source>
        <dbReference type="ARBA" id="ARBA00022917"/>
    </source>
</evidence>
<dbReference type="PROSITE" id="PS00373">
    <property type="entry name" value="GART"/>
    <property type="match status" value="1"/>
</dbReference>
<organism evidence="8 9">
    <name type="scientific">Acidaminococcus fermentans</name>
    <dbReference type="NCBI Taxonomy" id="905"/>
    <lineage>
        <taxon>Bacteria</taxon>
        <taxon>Bacillati</taxon>
        <taxon>Bacillota</taxon>
        <taxon>Negativicutes</taxon>
        <taxon>Acidaminococcales</taxon>
        <taxon>Acidaminococcaceae</taxon>
        <taxon>Acidaminococcus</taxon>
    </lineage>
</organism>
<dbReference type="InterPro" id="IPR041711">
    <property type="entry name" value="Met-tRNA-FMT_N"/>
</dbReference>
<dbReference type="GO" id="GO:0005829">
    <property type="term" value="C:cytosol"/>
    <property type="evidence" value="ECO:0007669"/>
    <property type="project" value="TreeGrafter"/>
</dbReference>
<dbReference type="CDD" id="cd08704">
    <property type="entry name" value="Met_tRNA_FMT_C"/>
    <property type="match status" value="1"/>
</dbReference>
<comment type="function">
    <text evidence="5">Attaches a formyl group to the free amino group of methionyl-tRNA(fMet). The formyl group appears to play a dual role in the initiator identity of N-formylmethionyl-tRNA by promoting its recognition by IF2 and preventing the misappropriation of this tRNA by the elongation apparatus.</text>
</comment>
<reference evidence="8 9" key="1">
    <citation type="submission" date="2016-10" db="EMBL/GenBank/DDBJ databases">
        <authorList>
            <person name="Varghese N."/>
            <person name="Submissions S."/>
        </authorList>
    </citation>
    <scope>NUCLEOTIDE SEQUENCE [LARGE SCALE GENOMIC DNA]</scope>
    <source>
        <strain evidence="8 9">WCC6</strain>
    </source>
</reference>
<proteinExistence type="inferred from homology"/>
<evidence type="ECO:0000313" key="8">
    <source>
        <dbReference type="EMBL" id="SDX24778.1"/>
    </source>
</evidence>
<keyword evidence="3 5" id="KW-0808">Transferase</keyword>
<dbReference type="Proteomes" id="UP000182379">
    <property type="component" value="Unassembled WGS sequence"/>
</dbReference>
<dbReference type="InterPro" id="IPR005794">
    <property type="entry name" value="Fmt"/>
</dbReference>
<sequence length="312" mass="34114">MKIVFMGTPEFAAASLKALVEAGNCEIAAVVTQPDRPKGRGHKVMMSAVKEYALIQDLPVLQPQRVKTPEFQAEMEKIQPDLIVVAAFGQFLPKELLDLPRYGCINVHASLLPRYRGAAPIHYAILKGEKEAGVTIMQMDVGMDTGAMLSRTAVPVGPEMTQGELHDILKEKGARLLLDTIPRIVAGTVQPVPQPEEEATYASLITRDMERADWNKKAEDLHNQFRAFDPWPGSFTLLPDGKRLKIWKSRILAGEGSQGAPGTVLQADSRGFRVACGQGSLEILECQPEGKKRMPAASFVNGGHVKPGDRLE</sequence>
<dbReference type="RefSeq" id="WP_074708031.1">
    <property type="nucleotide sequence ID" value="NZ_CAMEFB010000035.1"/>
</dbReference>
<dbReference type="PANTHER" id="PTHR11138:SF5">
    <property type="entry name" value="METHIONYL-TRNA FORMYLTRANSFERASE, MITOCHONDRIAL"/>
    <property type="match status" value="1"/>
</dbReference>
<dbReference type="SUPFAM" id="SSF53328">
    <property type="entry name" value="Formyltransferase"/>
    <property type="match status" value="1"/>
</dbReference>
<evidence type="ECO:0000313" key="9">
    <source>
        <dbReference type="Proteomes" id="UP000182379"/>
    </source>
</evidence>
<dbReference type="InterPro" id="IPR044135">
    <property type="entry name" value="Met-tRNA-FMT_C"/>
</dbReference>
<gene>
    <name evidence="5" type="primary">fmt</name>
    <name evidence="8" type="ORF">SAMN05216495_11839</name>
</gene>
<name>A0A1H3A636_ACIFE</name>
<dbReference type="InterPro" id="IPR005793">
    <property type="entry name" value="Formyl_trans_C"/>
</dbReference>
<comment type="catalytic activity">
    <reaction evidence="5">
        <text>L-methionyl-tRNA(fMet) + (6R)-10-formyltetrahydrofolate = N-formyl-L-methionyl-tRNA(fMet) + (6S)-5,6,7,8-tetrahydrofolate + H(+)</text>
        <dbReference type="Rhea" id="RHEA:24380"/>
        <dbReference type="Rhea" id="RHEA-COMP:9952"/>
        <dbReference type="Rhea" id="RHEA-COMP:9953"/>
        <dbReference type="ChEBI" id="CHEBI:15378"/>
        <dbReference type="ChEBI" id="CHEBI:57453"/>
        <dbReference type="ChEBI" id="CHEBI:78530"/>
        <dbReference type="ChEBI" id="CHEBI:78844"/>
        <dbReference type="ChEBI" id="CHEBI:195366"/>
        <dbReference type="EC" id="2.1.2.9"/>
    </reaction>
</comment>
<comment type="similarity">
    <text evidence="1 5">Belongs to the Fmt family.</text>
</comment>
<dbReference type="InterPro" id="IPR001555">
    <property type="entry name" value="GART_AS"/>
</dbReference>
<dbReference type="Pfam" id="PF00551">
    <property type="entry name" value="Formyl_trans_N"/>
    <property type="match status" value="1"/>
</dbReference>
<evidence type="ECO:0000256" key="2">
    <source>
        <dbReference type="ARBA" id="ARBA00012261"/>
    </source>
</evidence>
<dbReference type="HAMAP" id="MF_00182">
    <property type="entry name" value="Formyl_trans"/>
    <property type="match status" value="1"/>
</dbReference>
<evidence type="ECO:0000256" key="3">
    <source>
        <dbReference type="ARBA" id="ARBA00022679"/>
    </source>
</evidence>
<feature type="domain" description="Formyl transferase N-terminal" evidence="6">
    <location>
        <begin position="1"/>
        <end position="180"/>
    </location>
</feature>
<dbReference type="FunFam" id="3.40.50.12230:FF:000001">
    <property type="entry name" value="Methionyl-tRNA formyltransferase"/>
    <property type="match status" value="1"/>
</dbReference>
<evidence type="ECO:0000256" key="5">
    <source>
        <dbReference type="HAMAP-Rule" id="MF_00182"/>
    </source>
</evidence>
<accession>A0A1H3A636</accession>
<feature type="domain" description="Formyl transferase C-terminal" evidence="7">
    <location>
        <begin position="205"/>
        <end position="302"/>
    </location>
</feature>
<dbReference type="SUPFAM" id="SSF50486">
    <property type="entry name" value="FMT C-terminal domain-like"/>
    <property type="match status" value="1"/>
</dbReference>
<protein>
    <recommendedName>
        <fullName evidence="2 5">Methionyl-tRNA formyltransferase</fullName>
        <ecNumber evidence="2 5">2.1.2.9</ecNumber>
    </recommendedName>
</protein>
<feature type="binding site" evidence="5">
    <location>
        <begin position="110"/>
        <end position="113"/>
    </location>
    <ligand>
        <name>(6S)-5,6,7,8-tetrahydrofolate</name>
        <dbReference type="ChEBI" id="CHEBI:57453"/>
    </ligand>
</feature>